<feature type="region of interest" description="Disordered" evidence="1">
    <location>
        <begin position="157"/>
        <end position="177"/>
    </location>
</feature>
<reference evidence="3" key="1">
    <citation type="journal article" date="2019" name="Int. J. Syst. Evol. Microbiol.">
        <title>The Global Catalogue of Microorganisms (GCM) 10K type strain sequencing project: providing services to taxonomists for standard genome sequencing and annotation.</title>
        <authorList>
            <consortium name="The Broad Institute Genomics Platform"/>
            <consortium name="The Broad Institute Genome Sequencing Center for Infectious Disease"/>
            <person name="Wu L."/>
            <person name="Ma J."/>
        </authorList>
    </citation>
    <scope>NUCLEOTIDE SEQUENCE [LARGE SCALE GENOMIC DNA]</scope>
    <source>
        <strain evidence="3">KCTC 19466</strain>
    </source>
</reference>
<dbReference type="InterPro" id="IPR009097">
    <property type="entry name" value="Cyclic_Pdiesterase"/>
</dbReference>
<evidence type="ECO:0000313" key="3">
    <source>
        <dbReference type="Proteomes" id="UP000642819"/>
    </source>
</evidence>
<gene>
    <name evidence="2" type="ORF">GCM10008096_08290</name>
</gene>
<comment type="caution">
    <text evidence="2">The sequence shown here is derived from an EMBL/GenBank/DDBJ whole genome shotgun (WGS) entry which is preliminary data.</text>
</comment>
<accession>A0ABQ3GFY6</accession>
<dbReference type="SUPFAM" id="SSF55144">
    <property type="entry name" value="LigT-like"/>
    <property type="match status" value="1"/>
</dbReference>
<keyword evidence="3" id="KW-1185">Reference proteome</keyword>
<feature type="compositionally biased region" description="Basic and acidic residues" evidence="1">
    <location>
        <begin position="160"/>
        <end position="169"/>
    </location>
</feature>
<name>A0ABQ3GFY6_9MICC</name>
<dbReference type="RefSeq" id="WP_189348865.1">
    <property type="nucleotide sequence ID" value="NZ_BMXK01000003.1"/>
</dbReference>
<dbReference type="Proteomes" id="UP000642819">
    <property type="component" value="Unassembled WGS sequence"/>
</dbReference>
<proteinExistence type="predicted"/>
<evidence type="ECO:0000313" key="2">
    <source>
        <dbReference type="EMBL" id="GHD02778.1"/>
    </source>
</evidence>
<protein>
    <recommendedName>
        <fullName evidence="4">2'-5' RNA ligase superfamily protein</fullName>
    </recommendedName>
</protein>
<evidence type="ECO:0000256" key="1">
    <source>
        <dbReference type="SAM" id="MobiDB-lite"/>
    </source>
</evidence>
<evidence type="ECO:0008006" key="4">
    <source>
        <dbReference type="Google" id="ProtNLM"/>
    </source>
</evidence>
<dbReference type="EMBL" id="BMXK01000003">
    <property type="protein sequence ID" value="GHD02778.1"/>
    <property type="molecule type" value="Genomic_DNA"/>
</dbReference>
<organism evidence="2 3">
    <name type="scientific">Zhihengliuella salsuginis</name>
    <dbReference type="NCBI Taxonomy" id="578222"/>
    <lineage>
        <taxon>Bacteria</taxon>
        <taxon>Bacillati</taxon>
        <taxon>Actinomycetota</taxon>
        <taxon>Actinomycetes</taxon>
        <taxon>Micrococcales</taxon>
        <taxon>Micrococcaceae</taxon>
        <taxon>Zhihengliuella</taxon>
    </lineage>
</organism>
<sequence>MGSYVVVVFVHPLAAGTRFGRREWPLHATLLRFDAAGPPALIRRLAGGAVARVRRGTALVGADDRFGRGGSVPVSLLAEAETLSALHRELHAALTGDPEAGTRLPGPRHALGGYRPHISHTTGRPHPGERLEVAEAALVDMRPDGDSRYRKVLAVWPLDDGGRSPHGERPPSSSGTG</sequence>